<accession>A0A0P6SQ51</accession>
<dbReference type="InterPro" id="IPR001387">
    <property type="entry name" value="Cro/C1-type_HTH"/>
</dbReference>
<dbReference type="GO" id="GO:0003677">
    <property type="term" value="F:DNA binding"/>
    <property type="evidence" value="ECO:0007669"/>
    <property type="project" value="InterPro"/>
</dbReference>
<dbReference type="AlphaFoldDB" id="A0A0P6SQ51"/>
<evidence type="ECO:0000313" key="3">
    <source>
        <dbReference type="Proteomes" id="UP000049578"/>
    </source>
</evidence>
<name>A0A0P6SQ51_9STRE</name>
<comment type="caution">
    <text evidence="2">The sequence shown here is derived from an EMBL/GenBank/DDBJ whole genome shotgun (WGS) entry which is preliminary data.</text>
</comment>
<dbReference type="InterPro" id="IPR010982">
    <property type="entry name" value="Lambda_DNA-bd_dom_sf"/>
</dbReference>
<sequence length="74" mass="8578">MQKVTLKMLRVSKNWNQETAAKKLKISVSKLSNWENAKTFPDAIEINKIEKLYNVNYSDIIFLPTKHGLTVLEN</sequence>
<dbReference type="PROSITE" id="PS50943">
    <property type="entry name" value="HTH_CROC1"/>
    <property type="match status" value="1"/>
</dbReference>
<dbReference type="Proteomes" id="UP000049578">
    <property type="component" value="Unassembled WGS sequence"/>
</dbReference>
<proteinExistence type="predicted"/>
<organism evidence="2 3">
    <name type="scientific">Streptococcus phocae</name>
    <dbReference type="NCBI Taxonomy" id="119224"/>
    <lineage>
        <taxon>Bacteria</taxon>
        <taxon>Bacillati</taxon>
        <taxon>Bacillota</taxon>
        <taxon>Bacilli</taxon>
        <taxon>Lactobacillales</taxon>
        <taxon>Streptococcaceae</taxon>
        <taxon>Streptococcus</taxon>
    </lineage>
</organism>
<dbReference type="Pfam" id="PF01381">
    <property type="entry name" value="HTH_3"/>
    <property type="match status" value="1"/>
</dbReference>
<dbReference type="EMBL" id="LHQM01000046">
    <property type="protein sequence ID" value="KPJ21785.1"/>
    <property type="molecule type" value="Genomic_DNA"/>
</dbReference>
<dbReference type="PATRIC" id="fig|119224.3.peg.1327"/>
<dbReference type="Gene3D" id="1.10.260.40">
    <property type="entry name" value="lambda repressor-like DNA-binding domains"/>
    <property type="match status" value="1"/>
</dbReference>
<dbReference type="CDD" id="cd00093">
    <property type="entry name" value="HTH_XRE"/>
    <property type="match status" value="1"/>
</dbReference>
<dbReference type="SUPFAM" id="SSF47413">
    <property type="entry name" value="lambda repressor-like DNA-binding domains"/>
    <property type="match status" value="1"/>
</dbReference>
<keyword evidence="3" id="KW-1185">Reference proteome</keyword>
<evidence type="ECO:0000313" key="2">
    <source>
        <dbReference type="EMBL" id="KPJ21785.1"/>
    </source>
</evidence>
<protein>
    <submittedName>
        <fullName evidence="2">XRE family transcriptional regulator</fullName>
    </submittedName>
</protein>
<evidence type="ECO:0000259" key="1">
    <source>
        <dbReference type="PROSITE" id="PS50943"/>
    </source>
</evidence>
<feature type="domain" description="HTH cro/C1-type" evidence="1">
    <location>
        <begin position="6"/>
        <end position="60"/>
    </location>
</feature>
<gene>
    <name evidence="2" type="ORF">AKK44_07885</name>
</gene>
<dbReference type="SMART" id="SM00530">
    <property type="entry name" value="HTH_XRE"/>
    <property type="match status" value="1"/>
</dbReference>
<dbReference type="STRING" id="119224.AKK44_07885"/>
<reference evidence="2 3" key="1">
    <citation type="submission" date="2015-08" db="EMBL/GenBank/DDBJ databases">
        <title>Genome sequence of Streptococcus phocae subsp. phocae ATCC 51973T isolated from liver specimen obtained from seal.</title>
        <authorList>
            <person name="Avendano-Herrera R."/>
        </authorList>
    </citation>
    <scope>NUCLEOTIDE SEQUENCE [LARGE SCALE GENOMIC DNA]</scope>
    <source>
        <strain evidence="2 3">ATCC 51973</strain>
    </source>
</reference>